<keyword evidence="3" id="KW-1185">Reference proteome</keyword>
<dbReference type="Pfam" id="PF16224">
    <property type="entry name" value="DUF4883"/>
    <property type="match status" value="1"/>
</dbReference>
<evidence type="ECO:0000313" key="2">
    <source>
        <dbReference type="EMBL" id="MCY6485812.1"/>
    </source>
</evidence>
<reference evidence="2" key="1">
    <citation type="submission" date="2022-12" db="EMBL/GenBank/DDBJ databases">
        <authorList>
            <person name="Wang J."/>
        </authorList>
    </citation>
    <scope>NUCLEOTIDE SEQUENCE</scope>
    <source>
        <strain evidence="2">HY-45-18</strain>
    </source>
</reference>
<keyword evidence="1" id="KW-0472">Membrane</keyword>
<evidence type="ECO:0000256" key="1">
    <source>
        <dbReference type="SAM" id="Phobius"/>
    </source>
</evidence>
<dbReference type="InterPro" id="IPR032619">
    <property type="entry name" value="DUF4883"/>
</dbReference>
<dbReference type="Proteomes" id="UP001078443">
    <property type="component" value="Unassembled WGS sequence"/>
</dbReference>
<comment type="caution">
    <text evidence="2">The sequence shown here is derived from an EMBL/GenBank/DDBJ whole genome shotgun (WGS) entry which is preliminary data.</text>
</comment>
<sequence length="160" mass="18643">MKKGSLIILILILIASIFISGKLYLNRKKPSNYYYTNLLAKNLTICSKCEAKILDTNFYKTESLSSDDIQTIKNFLSELKKSNFITKPVSIKEKAKYRYFFTFPETKEKYIINVYSTDYVSIHPWDGDFPVDCISTTTIPKRYNLYGLSIYVFSKEPNFD</sequence>
<proteinExistence type="predicted"/>
<dbReference type="Gene3D" id="3.30.1490.410">
    <property type="entry name" value="Uncharacterised protein PF16224, DUF4883"/>
    <property type="match status" value="1"/>
</dbReference>
<evidence type="ECO:0000313" key="3">
    <source>
        <dbReference type="Proteomes" id="UP001078443"/>
    </source>
</evidence>
<keyword evidence="1" id="KW-1133">Transmembrane helix</keyword>
<accession>A0ABT4D597</accession>
<feature type="transmembrane region" description="Helical" evidence="1">
    <location>
        <begin position="6"/>
        <end position="25"/>
    </location>
</feature>
<gene>
    <name evidence="2" type="ORF">OW763_15940</name>
</gene>
<protein>
    <submittedName>
        <fullName evidence="2">DUF4883 family protein</fullName>
    </submittedName>
</protein>
<organism evidence="2 3">
    <name type="scientific">Clostridium aestuarii</name>
    <dbReference type="NCBI Taxonomy" id="338193"/>
    <lineage>
        <taxon>Bacteria</taxon>
        <taxon>Bacillati</taxon>
        <taxon>Bacillota</taxon>
        <taxon>Clostridia</taxon>
        <taxon>Eubacteriales</taxon>
        <taxon>Clostridiaceae</taxon>
        <taxon>Clostridium</taxon>
    </lineage>
</organism>
<dbReference type="EMBL" id="JAPQER010000011">
    <property type="protein sequence ID" value="MCY6485812.1"/>
    <property type="molecule type" value="Genomic_DNA"/>
</dbReference>
<keyword evidence="1" id="KW-0812">Transmembrane</keyword>
<dbReference type="CDD" id="cd15786">
    <property type="entry name" value="CPF_1278_like"/>
    <property type="match status" value="1"/>
</dbReference>
<dbReference type="RefSeq" id="WP_268042485.1">
    <property type="nucleotide sequence ID" value="NZ_JAPQER010000011.1"/>
</dbReference>
<name>A0ABT4D597_9CLOT</name>